<feature type="transmembrane region" description="Helical" evidence="6">
    <location>
        <begin position="604"/>
        <end position="626"/>
    </location>
</feature>
<sequence>MKKEDSFKPFISAEKVVPEFTLTSIILGILLAVLFGGANAYLGLRVGMTVSASIPAAVISMGVIRVILRKDSILENNIVQTIGSAGESLAAGAIFTLPALFMWASEWGTEAPSLLEIGIIALCGGILGVLFMVPLRKALIVEEHGVLPYPEGTACAEVLLAGEQGGAKSSTVFAGLGIAALYKFIADGLKLFPSEVHYELTGYKGSGVGIDVLPALAGVGYICGPKISAYMLSGGIVAWFVLMPLISLFGGDAVIYPGADPISAMDSFTIWSKYIRYIGAGAVAMGGILSLVKSLPLIVKTFRQAMKSYGRSNTISDLRTEQDLPMKGILAACLIIIILMWLVPVIPVNLVGAIIIVVFGFFFATVSSRMVGLVGSSNNPVSGMAIGTLLFATIILKATGTIGQEGMTAAIAIGSIICIIAAIAGDTSQDLKTGYIIGATPKKQQIGELIGVLVSAIAIGGVLYLLNKAWGYGSTELPAPQATLMKMVVEGVMEGNLPWALVFAGAGIAIVIEILGIPVLPFAVGLYLPIHLSTPIMAGGLVRLYFDKKKNISEEERGQVVENGILYTSGLIAGEGLVGILLAVFAIIPIGASTLGDVINISEIISLGNIGGLIFFVFLIFTIFKFSTSKKKIRK</sequence>
<dbReference type="InterPro" id="IPR004814">
    <property type="entry name" value="Oligopep_transpt"/>
</dbReference>
<evidence type="ECO:0000313" key="8">
    <source>
        <dbReference type="Proteomes" id="UP000768462"/>
    </source>
</evidence>
<name>A0A927WC84_9CLOT</name>
<accession>A0A927WC84</accession>
<dbReference type="GO" id="GO:0035673">
    <property type="term" value="F:oligopeptide transmembrane transporter activity"/>
    <property type="evidence" value="ECO:0007669"/>
    <property type="project" value="InterPro"/>
</dbReference>
<feature type="transmembrane region" description="Helical" evidence="6">
    <location>
        <begin position="445"/>
        <end position="466"/>
    </location>
</feature>
<feature type="transmembrane region" description="Helical" evidence="6">
    <location>
        <begin position="382"/>
        <end position="400"/>
    </location>
</feature>
<feature type="transmembrane region" description="Helical" evidence="6">
    <location>
        <begin position="566"/>
        <end position="592"/>
    </location>
</feature>
<dbReference type="Pfam" id="PF03169">
    <property type="entry name" value="OPT"/>
    <property type="match status" value="1"/>
</dbReference>
<dbReference type="PANTHER" id="PTHR31645:SF0">
    <property type="entry name" value="OLIGOPEPTIDE TRANSPORTER YGL114W-RELATED"/>
    <property type="match status" value="1"/>
</dbReference>
<dbReference type="InterPro" id="IPR004813">
    <property type="entry name" value="OPT"/>
</dbReference>
<dbReference type="NCBIfam" id="TIGR00733">
    <property type="entry name" value="OPT family oligopeptide transporter"/>
    <property type="match status" value="1"/>
</dbReference>
<keyword evidence="4 6" id="KW-1133">Transmembrane helix</keyword>
<reference evidence="7" key="1">
    <citation type="submission" date="2019-04" db="EMBL/GenBank/DDBJ databases">
        <title>Evolution of Biomass-Degrading Anaerobic Consortia Revealed by Metagenomics.</title>
        <authorList>
            <person name="Peng X."/>
        </authorList>
    </citation>
    <scope>NUCLEOTIDE SEQUENCE</scope>
    <source>
        <strain evidence="7">SIG254</strain>
    </source>
</reference>
<dbReference type="AlphaFoldDB" id="A0A927WC84"/>
<feature type="transmembrane region" description="Helical" evidence="6">
    <location>
        <begin position="407"/>
        <end position="425"/>
    </location>
</feature>
<evidence type="ECO:0000256" key="3">
    <source>
        <dbReference type="ARBA" id="ARBA00022692"/>
    </source>
</evidence>
<feature type="transmembrane region" description="Helical" evidence="6">
    <location>
        <begin position="48"/>
        <end position="68"/>
    </location>
</feature>
<feature type="transmembrane region" description="Helical" evidence="6">
    <location>
        <begin position="277"/>
        <end position="299"/>
    </location>
</feature>
<feature type="transmembrane region" description="Helical" evidence="6">
    <location>
        <begin position="526"/>
        <end position="546"/>
    </location>
</feature>
<keyword evidence="5 6" id="KW-0472">Membrane</keyword>
<keyword evidence="3 6" id="KW-0812">Transmembrane</keyword>
<evidence type="ECO:0000313" key="7">
    <source>
        <dbReference type="EMBL" id="MBE6059574.1"/>
    </source>
</evidence>
<evidence type="ECO:0000256" key="5">
    <source>
        <dbReference type="ARBA" id="ARBA00023136"/>
    </source>
</evidence>
<evidence type="ECO:0000256" key="1">
    <source>
        <dbReference type="ARBA" id="ARBA00004141"/>
    </source>
</evidence>
<feature type="transmembrane region" description="Helical" evidence="6">
    <location>
        <begin position="117"/>
        <end position="135"/>
    </location>
</feature>
<dbReference type="Proteomes" id="UP000768462">
    <property type="component" value="Unassembled WGS sequence"/>
</dbReference>
<protein>
    <submittedName>
        <fullName evidence="7">Oligopeptide transporter, OPT family</fullName>
    </submittedName>
</protein>
<evidence type="ECO:0000256" key="4">
    <source>
        <dbReference type="ARBA" id="ARBA00022989"/>
    </source>
</evidence>
<feature type="transmembrane region" description="Helical" evidence="6">
    <location>
        <begin position="89"/>
        <end position="105"/>
    </location>
</feature>
<feature type="transmembrane region" description="Helical" evidence="6">
    <location>
        <begin position="329"/>
        <end position="362"/>
    </location>
</feature>
<organism evidence="7 8">
    <name type="scientific">Clostridium sulfidigenes</name>
    <dbReference type="NCBI Taxonomy" id="318464"/>
    <lineage>
        <taxon>Bacteria</taxon>
        <taxon>Bacillati</taxon>
        <taxon>Bacillota</taxon>
        <taxon>Clostridia</taxon>
        <taxon>Eubacteriales</taxon>
        <taxon>Clostridiaceae</taxon>
        <taxon>Clostridium</taxon>
    </lineage>
</organism>
<evidence type="ECO:0000256" key="6">
    <source>
        <dbReference type="SAM" id="Phobius"/>
    </source>
</evidence>
<feature type="transmembrane region" description="Helical" evidence="6">
    <location>
        <begin position="497"/>
        <end position="520"/>
    </location>
</feature>
<dbReference type="PANTHER" id="PTHR31645">
    <property type="entry name" value="OLIGOPEPTIDE TRANSPORTER YGL114W-RELATED"/>
    <property type="match status" value="1"/>
</dbReference>
<comment type="caution">
    <text evidence="7">The sequence shown here is derived from an EMBL/GenBank/DDBJ whole genome shotgun (WGS) entry which is preliminary data.</text>
</comment>
<feature type="transmembrane region" description="Helical" evidence="6">
    <location>
        <begin position="236"/>
        <end position="257"/>
    </location>
</feature>
<dbReference type="GO" id="GO:0016020">
    <property type="term" value="C:membrane"/>
    <property type="evidence" value="ECO:0007669"/>
    <property type="project" value="UniProtKB-SubCell"/>
</dbReference>
<feature type="transmembrane region" description="Helical" evidence="6">
    <location>
        <begin position="20"/>
        <end position="42"/>
    </location>
</feature>
<comment type="subcellular location">
    <subcellularLocation>
        <location evidence="1">Membrane</location>
        <topology evidence="1">Multi-pass membrane protein</topology>
    </subcellularLocation>
</comment>
<dbReference type="NCBIfam" id="TIGR00728">
    <property type="entry name" value="OPT_sfam"/>
    <property type="match status" value="1"/>
</dbReference>
<evidence type="ECO:0000256" key="2">
    <source>
        <dbReference type="ARBA" id="ARBA00022448"/>
    </source>
</evidence>
<gene>
    <name evidence="7" type="ORF">E7215_05295</name>
</gene>
<dbReference type="InterPro" id="IPR045035">
    <property type="entry name" value="YSL-like"/>
</dbReference>
<keyword evidence="2" id="KW-0813">Transport</keyword>
<proteinExistence type="predicted"/>
<dbReference type="EMBL" id="SVCM01000059">
    <property type="protein sequence ID" value="MBE6059574.1"/>
    <property type="molecule type" value="Genomic_DNA"/>
</dbReference>